<evidence type="ECO:0000256" key="1">
    <source>
        <dbReference type="ARBA" id="ARBA00023125"/>
    </source>
</evidence>
<dbReference type="PROSITE" id="PS01081">
    <property type="entry name" value="HTH_TETR_1"/>
    <property type="match status" value="1"/>
</dbReference>
<protein>
    <submittedName>
        <fullName evidence="4">TetR/AcrR family transcriptional regulator</fullName>
    </submittedName>
</protein>
<sequence length="199" mass="23548">MKHKEMSERTVRKLIETGIDLFSKQGYMSTSIDQIVKKAQLSKGAFYAHFESKEEFLIRILRESFREYFEGLQHILDRKNQNLMDSYMESSKLTLKESYQKGFSQLLLQSAMVSRQLPNVHEKLKALIDEWRQNLIPYFDEMKKEGLINKTLDSERIFTAGVALFMGYNIQHYIDEQVPLVDMMEVFLEILQSDRLMKE</sequence>
<dbReference type="PANTHER" id="PTHR43479">
    <property type="entry name" value="ACREF/ENVCD OPERON REPRESSOR-RELATED"/>
    <property type="match status" value="1"/>
</dbReference>
<dbReference type="SUPFAM" id="SSF46689">
    <property type="entry name" value="Homeodomain-like"/>
    <property type="match status" value="1"/>
</dbReference>
<dbReference type="GO" id="GO:0003677">
    <property type="term" value="F:DNA binding"/>
    <property type="evidence" value="ECO:0007669"/>
    <property type="project" value="UniProtKB-UniRule"/>
</dbReference>
<dbReference type="InterPro" id="IPR050624">
    <property type="entry name" value="HTH-type_Tx_Regulator"/>
</dbReference>
<dbReference type="InterPro" id="IPR036271">
    <property type="entry name" value="Tet_transcr_reg_TetR-rel_C_sf"/>
</dbReference>
<feature type="domain" description="HTH tetR-type" evidence="3">
    <location>
        <begin position="8"/>
        <end position="68"/>
    </location>
</feature>
<proteinExistence type="predicted"/>
<dbReference type="SUPFAM" id="SSF48498">
    <property type="entry name" value="Tetracyclin repressor-like, C-terminal domain"/>
    <property type="match status" value="1"/>
</dbReference>
<dbReference type="Gene3D" id="1.10.357.10">
    <property type="entry name" value="Tetracycline Repressor, domain 2"/>
    <property type="match status" value="1"/>
</dbReference>
<feature type="DNA-binding region" description="H-T-H motif" evidence="2">
    <location>
        <begin position="31"/>
        <end position="50"/>
    </location>
</feature>
<reference evidence="4 5" key="1">
    <citation type="submission" date="2018-09" db="EMBL/GenBank/DDBJ databases">
        <title>Genome Sequence of Paenibacillus lautus Strain E7593-69, Azo Dye-Degrading Bacteria, Isolated from Commercial Tattoo Inks.</title>
        <authorList>
            <person name="Nho S.W."/>
            <person name="Kim S.-J."/>
            <person name="Kweon O."/>
            <person name="Cerniglia C.E."/>
        </authorList>
    </citation>
    <scope>NUCLEOTIDE SEQUENCE [LARGE SCALE GENOMIC DNA]</scope>
    <source>
        <strain evidence="4 5">E7593-69</strain>
    </source>
</reference>
<dbReference type="InterPro" id="IPR001647">
    <property type="entry name" value="HTH_TetR"/>
</dbReference>
<dbReference type="InterPro" id="IPR009057">
    <property type="entry name" value="Homeodomain-like_sf"/>
</dbReference>
<dbReference type="PRINTS" id="PR00455">
    <property type="entry name" value="HTHTETR"/>
</dbReference>
<dbReference type="KEGG" id="plw:D5F53_13570"/>
<accession>A0A385TMJ7</accession>
<dbReference type="InterPro" id="IPR023772">
    <property type="entry name" value="DNA-bd_HTH_TetR-type_CS"/>
</dbReference>
<dbReference type="PANTHER" id="PTHR43479:SF11">
    <property type="entry name" value="ACREF_ENVCD OPERON REPRESSOR-RELATED"/>
    <property type="match status" value="1"/>
</dbReference>
<dbReference type="Pfam" id="PF00440">
    <property type="entry name" value="TetR_N"/>
    <property type="match status" value="1"/>
</dbReference>
<keyword evidence="1 2" id="KW-0238">DNA-binding</keyword>
<dbReference type="PROSITE" id="PS50977">
    <property type="entry name" value="HTH_TETR_2"/>
    <property type="match status" value="1"/>
</dbReference>
<dbReference type="RefSeq" id="WP_119848159.1">
    <property type="nucleotide sequence ID" value="NZ_CP032412.1"/>
</dbReference>
<dbReference type="Proteomes" id="UP000266552">
    <property type="component" value="Chromosome"/>
</dbReference>
<organism evidence="4 5">
    <name type="scientific">Paenibacillus lautus</name>
    <name type="common">Bacillus lautus</name>
    <dbReference type="NCBI Taxonomy" id="1401"/>
    <lineage>
        <taxon>Bacteria</taxon>
        <taxon>Bacillati</taxon>
        <taxon>Bacillota</taxon>
        <taxon>Bacilli</taxon>
        <taxon>Bacillales</taxon>
        <taxon>Paenibacillaceae</taxon>
        <taxon>Paenibacillus</taxon>
    </lineage>
</organism>
<dbReference type="AlphaFoldDB" id="A0A385TMJ7"/>
<dbReference type="EMBL" id="CP032412">
    <property type="protein sequence ID" value="AYB44258.1"/>
    <property type="molecule type" value="Genomic_DNA"/>
</dbReference>
<evidence type="ECO:0000313" key="4">
    <source>
        <dbReference type="EMBL" id="AYB44258.1"/>
    </source>
</evidence>
<name>A0A385TMJ7_PAELA</name>
<keyword evidence="5" id="KW-1185">Reference proteome</keyword>
<gene>
    <name evidence="4" type="ORF">D5F53_13570</name>
</gene>
<evidence type="ECO:0000256" key="2">
    <source>
        <dbReference type="PROSITE-ProRule" id="PRU00335"/>
    </source>
</evidence>
<evidence type="ECO:0000259" key="3">
    <source>
        <dbReference type="PROSITE" id="PS50977"/>
    </source>
</evidence>
<evidence type="ECO:0000313" key="5">
    <source>
        <dbReference type="Proteomes" id="UP000266552"/>
    </source>
</evidence>